<keyword evidence="2" id="KW-1185">Reference proteome</keyword>
<name>A0A229W1D0_9BIFI</name>
<evidence type="ECO:0000313" key="2">
    <source>
        <dbReference type="Proteomes" id="UP000215433"/>
    </source>
</evidence>
<comment type="caution">
    <text evidence="1">The sequence shown here is derived from an EMBL/GenBank/DDBJ whole genome shotgun (WGS) entry which is preliminary data.</text>
</comment>
<protein>
    <submittedName>
        <fullName evidence="1">Uncharacterized protein</fullName>
    </submittedName>
</protein>
<evidence type="ECO:0000313" key="1">
    <source>
        <dbReference type="EMBL" id="OXN01636.1"/>
    </source>
</evidence>
<dbReference type="RefSeq" id="WP_093959307.1">
    <property type="nucleotide sequence ID" value="NZ_NEWD01000002.1"/>
</dbReference>
<sequence length="91" mass="10545">MTSIIAEEAKRLYQDQNLRRAYLRGAIRKPTDMELDQAAELLYTLMTNDDKGYREASEEIQHHWRYMAGSVIARAQCSCIDPAITYTETNE</sequence>
<organism evidence="1 2">
    <name type="scientific">Bifidobacterium vansinderenii</name>
    <dbReference type="NCBI Taxonomy" id="1984871"/>
    <lineage>
        <taxon>Bacteria</taxon>
        <taxon>Bacillati</taxon>
        <taxon>Actinomycetota</taxon>
        <taxon>Actinomycetes</taxon>
        <taxon>Bifidobacteriales</taxon>
        <taxon>Bifidobacteriaceae</taxon>
        <taxon>Bifidobacterium</taxon>
    </lineage>
</organism>
<gene>
    <name evidence="1" type="ORF">Tam10B_0078</name>
</gene>
<dbReference type="Proteomes" id="UP000215433">
    <property type="component" value="Unassembled WGS sequence"/>
</dbReference>
<dbReference type="EMBL" id="NEWD01000002">
    <property type="protein sequence ID" value="OXN01636.1"/>
    <property type="molecule type" value="Genomic_DNA"/>
</dbReference>
<reference evidence="1 2" key="1">
    <citation type="submission" date="2017-05" db="EMBL/GenBank/DDBJ databases">
        <title>Bifidobacterium vansinderenii sp. nov.</title>
        <authorList>
            <person name="Lugli G.A."/>
            <person name="Duranti S."/>
            <person name="Mangifesta M."/>
        </authorList>
    </citation>
    <scope>NUCLEOTIDE SEQUENCE [LARGE SCALE GENOMIC DNA]</scope>
    <source>
        <strain evidence="1 2">Tam10B</strain>
    </source>
</reference>
<dbReference type="AlphaFoldDB" id="A0A229W1D0"/>
<proteinExistence type="predicted"/>
<accession>A0A229W1D0</accession>